<evidence type="ECO:0000259" key="2">
    <source>
        <dbReference type="PROSITE" id="PS51898"/>
    </source>
</evidence>
<reference evidence="3 4" key="1">
    <citation type="submission" date="2017-07" db="EMBL/GenBank/DDBJ databases">
        <title>Shotgun whole genome sequences of three halophilic bacterial isolates.</title>
        <authorList>
            <person name="Pozzo T."/>
            <person name="Higdon S.M."/>
            <person name="Quillaguaman J."/>
        </authorList>
    </citation>
    <scope>NUCLEOTIDE SEQUENCE [LARGE SCALE GENOMIC DNA]</scope>
    <source>
        <strain evidence="3 4">BU-1</strain>
    </source>
</reference>
<dbReference type="Proteomes" id="UP000216682">
    <property type="component" value="Unassembled WGS sequence"/>
</dbReference>
<evidence type="ECO:0000313" key="4">
    <source>
        <dbReference type="Proteomes" id="UP000216682"/>
    </source>
</evidence>
<dbReference type="AlphaFoldDB" id="A0A265E6A7"/>
<organism evidence="3 4">
    <name type="scientific">Salinicoccus roseus</name>
    <dbReference type="NCBI Taxonomy" id="45670"/>
    <lineage>
        <taxon>Bacteria</taxon>
        <taxon>Bacillati</taxon>
        <taxon>Bacillota</taxon>
        <taxon>Bacilli</taxon>
        <taxon>Bacillales</taxon>
        <taxon>Staphylococcaceae</taxon>
        <taxon>Salinicoccus</taxon>
    </lineage>
</organism>
<comment type="caution">
    <text evidence="3">The sequence shown here is derived from an EMBL/GenBank/DDBJ whole genome shotgun (WGS) entry which is preliminary data.</text>
</comment>
<proteinExistence type="predicted"/>
<dbReference type="RefSeq" id="WP_094906652.1">
    <property type="nucleotide sequence ID" value="NZ_NPEZ01000003.1"/>
</dbReference>
<dbReference type="EMBL" id="NPEZ01000003">
    <property type="protein sequence ID" value="OZT77129.1"/>
    <property type="molecule type" value="Genomic_DNA"/>
</dbReference>
<keyword evidence="1" id="KW-0233">DNA recombination</keyword>
<dbReference type="PANTHER" id="PTHR30349:SF82">
    <property type="entry name" value="INTEGRASE_RECOMBINASE YOEC-RELATED"/>
    <property type="match status" value="1"/>
</dbReference>
<sequence length="183" mass="21731">MNFVEPIRNPDMIEAIMKHLKTQNERNYIMFLIGIYSGLRISDILALRVEHIQKNEIRIREKKTGKQRKIALHRNLRGPLHDYIDGKEPYEYLIKSREGFNRPLTRSMAYKIIKDLENYFQMDAAGTHTLRKTFGYHYYQGTKDTATLQKIFNHSSEQETLKYIGITQDSIDEAMTSFKFYRD</sequence>
<dbReference type="GO" id="GO:0006310">
    <property type="term" value="P:DNA recombination"/>
    <property type="evidence" value="ECO:0007669"/>
    <property type="project" value="UniProtKB-KW"/>
</dbReference>
<dbReference type="PANTHER" id="PTHR30349">
    <property type="entry name" value="PHAGE INTEGRASE-RELATED"/>
    <property type="match status" value="1"/>
</dbReference>
<name>A0A265E6A7_9STAP</name>
<feature type="domain" description="Tyr recombinase" evidence="2">
    <location>
        <begin position="3"/>
        <end position="176"/>
    </location>
</feature>
<dbReference type="InterPro" id="IPR050090">
    <property type="entry name" value="Tyrosine_recombinase_XerCD"/>
</dbReference>
<evidence type="ECO:0000313" key="3">
    <source>
        <dbReference type="EMBL" id="OZT77129.1"/>
    </source>
</evidence>
<dbReference type="SUPFAM" id="SSF56349">
    <property type="entry name" value="DNA breaking-rejoining enzymes"/>
    <property type="match status" value="1"/>
</dbReference>
<dbReference type="InterPro" id="IPR002104">
    <property type="entry name" value="Integrase_catalytic"/>
</dbReference>
<dbReference type="InterPro" id="IPR011010">
    <property type="entry name" value="DNA_brk_join_enz"/>
</dbReference>
<evidence type="ECO:0000256" key="1">
    <source>
        <dbReference type="ARBA" id="ARBA00023172"/>
    </source>
</evidence>
<protein>
    <submittedName>
        <fullName evidence="3">Site-specific integrase</fullName>
    </submittedName>
</protein>
<dbReference type="PROSITE" id="PS51898">
    <property type="entry name" value="TYR_RECOMBINASE"/>
    <property type="match status" value="1"/>
</dbReference>
<gene>
    <name evidence="3" type="ORF">CFN03_08620</name>
</gene>
<dbReference type="Gene3D" id="1.10.443.10">
    <property type="entry name" value="Intergrase catalytic core"/>
    <property type="match status" value="1"/>
</dbReference>
<dbReference type="InterPro" id="IPR013762">
    <property type="entry name" value="Integrase-like_cat_sf"/>
</dbReference>
<accession>A0A265E6A7</accession>
<dbReference type="GO" id="GO:0015074">
    <property type="term" value="P:DNA integration"/>
    <property type="evidence" value="ECO:0007669"/>
    <property type="project" value="InterPro"/>
</dbReference>
<dbReference type="Pfam" id="PF00589">
    <property type="entry name" value="Phage_integrase"/>
    <property type="match status" value="1"/>
</dbReference>
<dbReference type="GO" id="GO:0003677">
    <property type="term" value="F:DNA binding"/>
    <property type="evidence" value="ECO:0007669"/>
    <property type="project" value="InterPro"/>
</dbReference>